<reference evidence="3 4" key="1">
    <citation type="submission" date="2019-12" db="EMBL/GenBank/DDBJ databases">
        <title>Sequence classification of anaerobic respiratory reductive dehalogenases: First we see many, then we see few.</title>
        <authorList>
            <person name="Molenda O."/>
            <person name="Puentes Jacome L.A."/>
            <person name="Cao X."/>
            <person name="Nesbo C.L."/>
            <person name="Tang S."/>
            <person name="Morson N."/>
            <person name="Patron J."/>
            <person name="Lomheim L."/>
            <person name="Wishart D.S."/>
            <person name="Edwards E.A."/>
        </authorList>
    </citation>
    <scope>NUCLEOTIDE SEQUENCE [LARGE SCALE GENOMIC DNA]</scope>
    <source>
        <strain evidence="3 4">12DCA</strain>
    </source>
</reference>
<sequence>MKDIIHYRLSMPILVSMFEKCGEDVYIEPKGEFTYHNISIGNNVYIGAHASFMCANAKILIGSQVMFGPHVTIRTGDHRADVIGEYMINIKEKLPENNKNVIVEDDVWIGCNVTILKGVTIGKGSIIGAGSVVTKDVPSYTYHVGVPGIKEWPRFNIEQIKEHERVLNEKLRLIGENK</sequence>
<dbReference type="Gene3D" id="2.160.10.10">
    <property type="entry name" value="Hexapeptide repeat proteins"/>
    <property type="match status" value="1"/>
</dbReference>
<dbReference type="PANTHER" id="PTHR23416:SF78">
    <property type="entry name" value="LIPOPOLYSACCHARIDE BIOSYNTHESIS O-ACETYL TRANSFERASE WBBJ-RELATED"/>
    <property type="match status" value="1"/>
</dbReference>
<evidence type="ECO:0000256" key="2">
    <source>
        <dbReference type="ARBA" id="ARBA00022737"/>
    </source>
</evidence>
<dbReference type="PROSITE" id="PS00101">
    <property type="entry name" value="HEXAPEP_TRANSFERASES"/>
    <property type="match status" value="1"/>
</dbReference>
<dbReference type="AlphaFoldDB" id="A0A857DJ07"/>
<dbReference type="InterPro" id="IPR011004">
    <property type="entry name" value="Trimer_LpxA-like_sf"/>
</dbReference>
<dbReference type="InterPro" id="IPR051159">
    <property type="entry name" value="Hexapeptide_acetyltransf"/>
</dbReference>
<keyword evidence="1 3" id="KW-0808">Transferase</keyword>
<proteinExistence type="predicted"/>
<keyword evidence="2" id="KW-0677">Repeat</keyword>
<gene>
    <name evidence="3" type="ORF">GQ588_09970</name>
</gene>
<dbReference type="Proteomes" id="UP000430508">
    <property type="component" value="Chromosome"/>
</dbReference>
<name>A0A857DJ07_9FIRM</name>
<dbReference type="PANTHER" id="PTHR23416">
    <property type="entry name" value="SIALIC ACID SYNTHASE-RELATED"/>
    <property type="match status" value="1"/>
</dbReference>
<evidence type="ECO:0000313" key="3">
    <source>
        <dbReference type="EMBL" id="QHA00937.1"/>
    </source>
</evidence>
<dbReference type="InterPro" id="IPR001451">
    <property type="entry name" value="Hexapep"/>
</dbReference>
<dbReference type="InterPro" id="IPR018357">
    <property type="entry name" value="Hexapep_transf_CS"/>
</dbReference>
<organism evidence="3 4">
    <name type="scientific">Dehalobacter restrictus</name>
    <dbReference type="NCBI Taxonomy" id="55583"/>
    <lineage>
        <taxon>Bacteria</taxon>
        <taxon>Bacillati</taxon>
        <taxon>Bacillota</taxon>
        <taxon>Clostridia</taxon>
        <taxon>Eubacteriales</taxon>
        <taxon>Desulfitobacteriaceae</taxon>
        <taxon>Dehalobacter</taxon>
    </lineage>
</organism>
<protein>
    <submittedName>
        <fullName evidence="3">Acetyltransferase</fullName>
    </submittedName>
</protein>
<dbReference type="GO" id="GO:0016740">
    <property type="term" value="F:transferase activity"/>
    <property type="evidence" value="ECO:0007669"/>
    <property type="project" value="UniProtKB-KW"/>
</dbReference>
<dbReference type="SUPFAM" id="SSF51161">
    <property type="entry name" value="Trimeric LpxA-like enzymes"/>
    <property type="match status" value="1"/>
</dbReference>
<evidence type="ECO:0000256" key="1">
    <source>
        <dbReference type="ARBA" id="ARBA00022679"/>
    </source>
</evidence>
<dbReference type="Pfam" id="PF00132">
    <property type="entry name" value="Hexapep"/>
    <property type="match status" value="1"/>
</dbReference>
<dbReference type="EMBL" id="CP046996">
    <property type="protein sequence ID" value="QHA00937.1"/>
    <property type="molecule type" value="Genomic_DNA"/>
</dbReference>
<accession>A0A857DJ07</accession>
<evidence type="ECO:0000313" key="4">
    <source>
        <dbReference type="Proteomes" id="UP000430508"/>
    </source>
</evidence>